<feature type="transmembrane region" description="Helical" evidence="2">
    <location>
        <begin position="53"/>
        <end position="76"/>
    </location>
</feature>
<dbReference type="EMBL" id="JACHWJ010000001">
    <property type="protein sequence ID" value="MBB2956232.1"/>
    <property type="molecule type" value="Genomic_DNA"/>
</dbReference>
<keyword evidence="2" id="KW-0812">Transmembrane</keyword>
<evidence type="ECO:0000256" key="1">
    <source>
        <dbReference type="SAM" id="MobiDB-lite"/>
    </source>
</evidence>
<dbReference type="InterPro" id="IPR025642">
    <property type="entry name" value="DUF4342"/>
</dbReference>
<feature type="region of interest" description="Disordered" evidence="1">
    <location>
        <begin position="82"/>
        <end position="131"/>
    </location>
</feature>
<reference evidence="4 5" key="1">
    <citation type="submission" date="2020-08" db="EMBL/GenBank/DDBJ databases">
        <title>Sequencing the genomes of 1000 actinobacteria strains.</title>
        <authorList>
            <person name="Klenk H.-P."/>
        </authorList>
    </citation>
    <scope>NUCLEOTIDE SEQUENCE [LARGE SCALE GENOMIC DNA]</scope>
    <source>
        <strain evidence="4 5">DSM 20419</strain>
    </source>
</reference>
<evidence type="ECO:0000313" key="5">
    <source>
        <dbReference type="Proteomes" id="UP000545286"/>
    </source>
</evidence>
<accession>A0A7W4ULW5</accession>
<feature type="compositionally biased region" description="Low complexity" evidence="1">
    <location>
        <begin position="110"/>
        <end position="125"/>
    </location>
</feature>
<gene>
    <name evidence="4" type="ORF">FHX72_000344</name>
</gene>
<comment type="caution">
    <text evidence="4">The sequence shown here is derived from an EMBL/GenBank/DDBJ whole genome shotgun (WGS) entry which is preliminary data.</text>
</comment>
<dbReference type="RefSeq" id="WP_183622652.1">
    <property type="nucleotide sequence ID" value="NZ_JACHWJ010000001.1"/>
</dbReference>
<proteinExistence type="predicted"/>
<dbReference type="Proteomes" id="UP000545286">
    <property type="component" value="Unassembled WGS sequence"/>
</dbReference>
<dbReference type="Pfam" id="PF14242">
    <property type="entry name" value="DUF4342"/>
    <property type="match status" value="1"/>
</dbReference>
<organism evidence="4 5">
    <name type="scientific">Pseudoclavibacter helvolus</name>
    <dbReference type="NCBI Taxonomy" id="255205"/>
    <lineage>
        <taxon>Bacteria</taxon>
        <taxon>Bacillati</taxon>
        <taxon>Actinomycetota</taxon>
        <taxon>Actinomycetes</taxon>
        <taxon>Micrococcales</taxon>
        <taxon>Microbacteriaceae</taxon>
        <taxon>Pseudoclavibacter</taxon>
    </lineage>
</organism>
<name>A0A7W4ULW5_9MICO</name>
<dbReference type="AlphaFoldDB" id="A0A7W4ULW5"/>
<feature type="domain" description="DUF4342" evidence="3">
    <location>
        <begin position="5"/>
        <end position="85"/>
    </location>
</feature>
<evidence type="ECO:0000259" key="3">
    <source>
        <dbReference type="Pfam" id="PF14242"/>
    </source>
</evidence>
<evidence type="ECO:0000256" key="2">
    <source>
        <dbReference type="SAM" id="Phobius"/>
    </source>
</evidence>
<keyword evidence="5" id="KW-1185">Reference proteome</keyword>
<protein>
    <recommendedName>
        <fullName evidence="3">DUF4342 domain-containing protein</fullName>
    </recommendedName>
</protein>
<evidence type="ECO:0000313" key="4">
    <source>
        <dbReference type="EMBL" id="MBB2956232.1"/>
    </source>
</evidence>
<sequence>MTEKKNGYEEFKVSGENLLGKVKELIHEGNVRRVFIKNDDGTTLLEIPLTAGLAVTVVAAALAPVLVAVGAIAALVTQVTVGVDRRGPDTTEPGSDTAGASTEADGVPKSDVAAPAPSASATDPDLGPTTA</sequence>
<keyword evidence="2" id="KW-0472">Membrane</keyword>
<keyword evidence="2" id="KW-1133">Transmembrane helix</keyword>